<dbReference type="InterPro" id="IPR042101">
    <property type="entry name" value="SRP54_N_sf"/>
</dbReference>
<dbReference type="Pfam" id="PF02881">
    <property type="entry name" value="SRP54_N"/>
    <property type="match status" value="1"/>
</dbReference>
<evidence type="ECO:0000256" key="3">
    <source>
        <dbReference type="ARBA" id="ARBA00023134"/>
    </source>
</evidence>
<dbReference type="FunFam" id="1.20.120.140:FF:000002">
    <property type="entry name" value="Signal recognition particle receptor FtsY"/>
    <property type="match status" value="1"/>
</dbReference>
<evidence type="ECO:0000259" key="8">
    <source>
        <dbReference type="SMART" id="SM00963"/>
    </source>
</evidence>
<dbReference type="GO" id="GO:0005525">
    <property type="term" value="F:GTP binding"/>
    <property type="evidence" value="ECO:0007669"/>
    <property type="project" value="UniProtKB-KW"/>
</dbReference>
<dbReference type="SUPFAM" id="SSF47364">
    <property type="entry name" value="Domain of the SRP/SRP receptor G-proteins"/>
    <property type="match status" value="1"/>
</dbReference>
<evidence type="ECO:0000259" key="7">
    <source>
        <dbReference type="SMART" id="SM00962"/>
    </source>
</evidence>
<dbReference type="InterPro" id="IPR036225">
    <property type="entry name" value="SRP/SRP_N"/>
</dbReference>
<dbReference type="GO" id="GO:0005737">
    <property type="term" value="C:cytoplasm"/>
    <property type="evidence" value="ECO:0007669"/>
    <property type="project" value="UniProtKB-ARBA"/>
</dbReference>
<sequence>MSNSPDKTKQGVKHSREIWFGRIARLFDRTTVEEETWDELEELLISADVGVATTHKLIDRMKQRARDERLSEGSQIHSALKEEMVNLLSVDAGVGDVPALGNLQLILVVGVNGCGKTTSIAKLAHGFKNEGRKVILAAADTFRAAAIDQLKCWGERVGAEVVAHQPGGDPGAVVFDALQAAQNRQAEVVIIDTAGRLHTKFNLMEELKKIKRVASKY</sequence>
<dbReference type="InterPro" id="IPR000897">
    <property type="entry name" value="SRP54_GTPase_dom"/>
</dbReference>
<feature type="non-terminal residue" evidence="9">
    <location>
        <position position="217"/>
    </location>
</feature>
<name>X0UYK1_9ZZZZ</name>
<dbReference type="Gene3D" id="1.20.120.140">
    <property type="entry name" value="Signal recognition particle SRP54, nucleotide-binding domain"/>
    <property type="match status" value="1"/>
</dbReference>
<organism evidence="9">
    <name type="scientific">marine sediment metagenome</name>
    <dbReference type="NCBI Taxonomy" id="412755"/>
    <lineage>
        <taxon>unclassified sequences</taxon>
        <taxon>metagenomes</taxon>
        <taxon>ecological metagenomes</taxon>
    </lineage>
</organism>
<keyword evidence="3" id="KW-0342">GTP-binding</keyword>
<keyword evidence="4" id="KW-0472">Membrane</keyword>
<comment type="subcellular location">
    <subcellularLocation>
        <location evidence="6">Endomembrane system</location>
        <topology evidence="6">Peripheral membrane protein</topology>
        <orientation evidence="6">Cytoplasmic side</orientation>
    </subcellularLocation>
</comment>
<dbReference type="EMBL" id="BARS01026863">
    <property type="protein sequence ID" value="GAG05383.1"/>
    <property type="molecule type" value="Genomic_DNA"/>
</dbReference>
<dbReference type="SMART" id="SM00962">
    <property type="entry name" value="SRP54"/>
    <property type="match status" value="1"/>
</dbReference>
<evidence type="ECO:0000256" key="1">
    <source>
        <dbReference type="ARBA" id="ARBA00008531"/>
    </source>
</evidence>
<keyword evidence="5" id="KW-0675">Receptor</keyword>
<dbReference type="GO" id="GO:0006614">
    <property type="term" value="P:SRP-dependent cotranslational protein targeting to membrane"/>
    <property type="evidence" value="ECO:0007669"/>
    <property type="project" value="InterPro"/>
</dbReference>
<dbReference type="InterPro" id="IPR027417">
    <property type="entry name" value="P-loop_NTPase"/>
</dbReference>
<dbReference type="GO" id="GO:0012505">
    <property type="term" value="C:endomembrane system"/>
    <property type="evidence" value="ECO:0007669"/>
    <property type="project" value="UniProtKB-SubCell"/>
</dbReference>
<gene>
    <name evidence="9" type="ORF">S01H1_42270</name>
</gene>
<comment type="similarity">
    <text evidence="1">Belongs to the GTP-binding SRP family.</text>
</comment>
<dbReference type="GO" id="GO:0005047">
    <property type="term" value="F:signal recognition particle binding"/>
    <property type="evidence" value="ECO:0007669"/>
    <property type="project" value="TreeGrafter"/>
</dbReference>
<dbReference type="SMART" id="SM00963">
    <property type="entry name" value="SRP54_N"/>
    <property type="match status" value="1"/>
</dbReference>
<evidence type="ECO:0000256" key="4">
    <source>
        <dbReference type="ARBA" id="ARBA00023136"/>
    </source>
</evidence>
<dbReference type="AlphaFoldDB" id="X0UYK1"/>
<comment type="caution">
    <text evidence="9">The sequence shown here is derived from an EMBL/GenBank/DDBJ whole genome shotgun (WGS) entry which is preliminary data.</text>
</comment>
<dbReference type="SUPFAM" id="SSF52540">
    <property type="entry name" value="P-loop containing nucleoside triphosphate hydrolases"/>
    <property type="match status" value="1"/>
</dbReference>
<reference evidence="9" key="1">
    <citation type="journal article" date="2014" name="Front. Microbiol.">
        <title>High frequency of phylogenetically diverse reductive dehalogenase-homologous genes in deep subseafloor sedimentary metagenomes.</title>
        <authorList>
            <person name="Kawai M."/>
            <person name="Futagami T."/>
            <person name="Toyoda A."/>
            <person name="Takaki Y."/>
            <person name="Nishi S."/>
            <person name="Hori S."/>
            <person name="Arai W."/>
            <person name="Tsubouchi T."/>
            <person name="Morono Y."/>
            <person name="Uchiyama I."/>
            <person name="Ito T."/>
            <person name="Fujiyama A."/>
            <person name="Inagaki F."/>
            <person name="Takami H."/>
        </authorList>
    </citation>
    <scope>NUCLEOTIDE SEQUENCE</scope>
    <source>
        <strain evidence="9">Expedition CK06-06</strain>
    </source>
</reference>
<feature type="domain" description="Signal recognition particle SRP54 helical bundle" evidence="8">
    <location>
        <begin position="8"/>
        <end position="88"/>
    </location>
</feature>
<proteinExistence type="inferred from homology"/>
<dbReference type="GO" id="GO:0003924">
    <property type="term" value="F:GTPase activity"/>
    <property type="evidence" value="ECO:0007669"/>
    <property type="project" value="TreeGrafter"/>
</dbReference>
<evidence type="ECO:0008006" key="10">
    <source>
        <dbReference type="Google" id="ProtNLM"/>
    </source>
</evidence>
<dbReference type="GO" id="GO:0005886">
    <property type="term" value="C:plasma membrane"/>
    <property type="evidence" value="ECO:0007669"/>
    <property type="project" value="TreeGrafter"/>
</dbReference>
<evidence type="ECO:0000256" key="5">
    <source>
        <dbReference type="ARBA" id="ARBA00023170"/>
    </source>
</evidence>
<dbReference type="PANTHER" id="PTHR43134:SF1">
    <property type="entry name" value="SIGNAL RECOGNITION PARTICLE RECEPTOR SUBUNIT ALPHA"/>
    <property type="match status" value="1"/>
</dbReference>
<dbReference type="PANTHER" id="PTHR43134">
    <property type="entry name" value="SIGNAL RECOGNITION PARTICLE RECEPTOR SUBUNIT ALPHA"/>
    <property type="match status" value="1"/>
</dbReference>
<protein>
    <recommendedName>
        <fullName evidence="10">SRP54-type proteins GTP-binding domain-containing protein</fullName>
    </recommendedName>
</protein>
<evidence type="ECO:0000313" key="9">
    <source>
        <dbReference type="EMBL" id="GAG05383.1"/>
    </source>
</evidence>
<evidence type="ECO:0000256" key="2">
    <source>
        <dbReference type="ARBA" id="ARBA00022741"/>
    </source>
</evidence>
<accession>X0UYK1</accession>
<dbReference type="Pfam" id="PF00448">
    <property type="entry name" value="SRP54"/>
    <property type="match status" value="1"/>
</dbReference>
<keyword evidence="2" id="KW-0547">Nucleotide-binding</keyword>
<feature type="domain" description="SRP54-type proteins GTP-binding" evidence="7">
    <location>
        <begin position="103"/>
        <end position="216"/>
    </location>
</feature>
<evidence type="ECO:0000256" key="6">
    <source>
        <dbReference type="ARBA" id="ARBA00029433"/>
    </source>
</evidence>
<dbReference type="InterPro" id="IPR013822">
    <property type="entry name" value="Signal_recog_particl_SRP54_hlx"/>
</dbReference>
<dbReference type="Gene3D" id="3.40.50.300">
    <property type="entry name" value="P-loop containing nucleotide triphosphate hydrolases"/>
    <property type="match status" value="1"/>
</dbReference>